<feature type="region of interest" description="Disordered" evidence="1">
    <location>
        <begin position="81"/>
        <end position="131"/>
    </location>
</feature>
<evidence type="ECO:0000313" key="3">
    <source>
        <dbReference type="Proteomes" id="UP000307173"/>
    </source>
</evidence>
<evidence type="ECO:0000256" key="1">
    <source>
        <dbReference type="SAM" id="MobiDB-lite"/>
    </source>
</evidence>
<keyword evidence="3" id="KW-1185">Reference proteome</keyword>
<sequence>MPELSDFELFLQQLDKNKQNCDSTSNPNNRTIPLFSHSNDPFPIQQPIQAPSLDSLLDFNNSFLPPLNHPPTLDSFNWIPEQQRQQQQQQQHQLPPLQPLPPQQSLSAPKYGPEIKIEDTDDSIDSNNIPLPQQLSSRVISLLPPDDSLNTSYLNIKTARARRHSRSNSRSSSCSSSSPTLYPSLSRSSTISNNSLLSPNSDNCPSSDFNSEIDDDDDDDDDNDDDNDENDAQLICQTCGKQFNRPYN</sequence>
<evidence type="ECO:0000313" key="2">
    <source>
        <dbReference type="EMBL" id="TID29722.1"/>
    </source>
</evidence>
<feature type="compositionally biased region" description="Low complexity" evidence="1">
    <location>
        <begin position="168"/>
        <end position="210"/>
    </location>
</feature>
<comment type="caution">
    <text evidence="2">The sequence shown here is derived from an EMBL/GenBank/DDBJ whole genome shotgun (WGS) entry which is preliminary data.</text>
</comment>
<organism evidence="2 3">
    <name type="scientific">Pichia inconspicua</name>
    <dbReference type="NCBI Taxonomy" id="52247"/>
    <lineage>
        <taxon>Eukaryota</taxon>
        <taxon>Fungi</taxon>
        <taxon>Dikarya</taxon>
        <taxon>Ascomycota</taxon>
        <taxon>Saccharomycotina</taxon>
        <taxon>Pichiomycetes</taxon>
        <taxon>Pichiales</taxon>
        <taxon>Pichiaceae</taxon>
        <taxon>Pichia</taxon>
    </lineage>
</organism>
<dbReference type="Proteomes" id="UP000307173">
    <property type="component" value="Unassembled WGS sequence"/>
</dbReference>
<protein>
    <submittedName>
        <fullName evidence="2">Uncharacterized protein</fullName>
    </submittedName>
</protein>
<accession>A0A4T0X485</accession>
<dbReference type="AlphaFoldDB" id="A0A4T0X485"/>
<reference evidence="2 3" key="1">
    <citation type="journal article" date="2019" name="Front. Genet.">
        <title>Whole-Genome Sequencing of the Opportunistic Yeast Pathogen Candida inconspicua Uncovers Its Hybrid Origin.</title>
        <authorList>
            <person name="Mixao V."/>
            <person name="Hansen A.P."/>
            <person name="Saus E."/>
            <person name="Boekhout T."/>
            <person name="Lass-Florl C."/>
            <person name="Gabaldon T."/>
        </authorList>
    </citation>
    <scope>NUCLEOTIDE SEQUENCE [LARGE SCALE GENOMIC DNA]</scope>
    <source>
        <strain evidence="2 3">CBS 180</strain>
    </source>
</reference>
<feature type="compositionally biased region" description="Polar residues" evidence="1">
    <location>
        <begin position="235"/>
        <end position="248"/>
    </location>
</feature>
<dbReference type="EMBL" id="SELW01000266">
    <property type="protein sequence ID" value="TID29722.1"/>
    <property type="molecule type" value="Genomic_DNA"/>
</dbReference>
<feature type="region of interest" description="Disordered" evidence="1">
    <location>
        <begin position="159"/>
        <end position="248"/>
    </location>
</feature>
<name>A0A4T0X485_9ASCO</name>
<proteinExistence type="predicted"/>
<feature type="non-terminal residue" evidence="2">
    <location>
        <position position="248"/>
    </location>
</feature>
<gene>
    <name evidence="2" type="ORF">CANINC_001696</name>
</gene>
<feature type="compositionally biased region" description="Low complexity" evidence="1">
    <location>
        <begin position="82"/>
        <end position="95"/>
    </location>
</feature>
<feature type="compositionally biased region" description="Acidic residues" evidence="1">
    <location>
        <begin position="211"/>
        <end position="231"/>
    </location>
</feature>